<dbReference type="GO" id="GO:0009523">
    <property type="term" value="C:photosystem II"/>
    <property type="evidence" value="ECO:0007669"/>
    <property type="project" value="UniProtKB-KW"/>
</dbReference>
<evidence type="ECO:0000256" key="1">
    <source>
        <dbReference type="ARBA" id="ARBA00022531"/>
    </source>
</evidence>
<evidence type="ECO:0000259" key="3">
    <source>
        <dbReference type="Pfam" id="PF14870"/>
    </source>
</evidence>
<dbReference type="GO" id="GO:0016787">
    <property type="term" value="F:hydrolase activity"/>
    <property type="evidence" value="ECO:0007669"/>
    <property type="project" value="UniProtKB-KW"/>
</dbReference>
<dbReference type="SUPFAM" id="SSF110296">
    <property type="entry name" value="Oligoxyloglucan reducing end-specific cellobiohydrolase"/>
    <property type="match status" value="1"/>
</dbReference>
<evidence type="ECO:0000313" key="4">
    <source>
        <dbReference type="EMBL" id="RRW39365.1"/>
    </source>
</evidence>
<feature type="domain" description="Photosynthesis system II assembly factor Ycf48/Hcf136-like" evidence="3">
    <location>
        <begin position="104"/>
        <end position="249"/>
    </location>
</feature>
<reference evidence="4 5" key="1">
    <citation type="submission" date="2018-10" db="EMBL/GenBank/DDBJ databases">
        <title>Transmission dynamics of multidrug resistant bacteria on intensive care unit surfaces.</title>
        <authorList>
            <person name="D'Souza A.W."/>
            <person name="Potter R.F."/>
            <person name="Wallace M."/>
            <person name="Shupe A."/>
            <person name="Patel S."/>
            <person name="Sun S."/>
            <person name="Gul D."/>
            <person name="Kwon J.H."/>
            <person name="Andleeb S."/>
            <person name="Burnham C.-A.D."/>
            <person name="Dantas G."/>
        </authorList>
    </citation>
    <scope>NUCLEOTIDE SEQUENCE [LARGE SCALE GENOMIC DNA]</scope>
    <source>
        <strain evidence="4 5">PO_271</strain>
    </source>
</reference>
<gene>
    <name evidence="4" type="ORF">EGJ44_00255</name>
</gene>
<dbReference type="PANTHER" id="PTHR47199">
    <property type="entry name" value="PHOTOSYSTEM II STABILITY/ASSEMBLY FACTOR HCF136, CHLOROPLASTIC"/>
    <property type="match status" value="1"/>
</dbReference>
<keyword evidence="1" id="KW-0602">Photosynthesis</keyword>
<dbReference type="EMBL" id="RHRS01000001">
    <property type="protein sequence ID" value="RRW39365.1"/>
    <property type="molecule type" value="Genomic_DNA"/>
</dbReference>
<dbReference type="Gene3D" id="2.130.10.10">
    <property type="entry name" value="YVTN repeat-like/Quinoprotein amine dehydrogenase"/>
    <property type="match status" value="1"/>
</dbReference>
<dbReference type="InterPro" id="IPR015943">
    <property type="entry name" value="WD40/YVTN_repeat-like_dom_sf"/>
</dbReference>
<dbReference type="PANTHER" id="PTHR47199:SF2">
    <property type="entry name" value="PHOTOSYSTEM II STABILITY_ASSEMBLY FACTOR HCF136, CHLOROPLASTIC"/>
    <property type="match status" value="1"/>
</dbReference>
<evidence type="ECO:0000256" key="2">
    <source>
        <dbReference type="ARBA" id="ARBA00023276"/>
    </source>
</evidence>
<dbReference type="AlphaFoldDB" id="A0A427HWI5"/>
<feature type="domain" description="Photosynthesis system II assembly factor Ycf48/Hcf136-like" evidence="3">
    <location>
        <begin position="10"/>
        <end position="55"/>
    </location>
</feature>
<sequence>MIQRSDDGGRSWQQVPSPVSSDLVQVRFSDERNGWIVGHDSVLLHTSDGGDSWQIQLDGRRLLALLQGWYGQRAEAGDAIADDMLREIGMAMTTSATPDVMAAPFLDVLFDGRGHGFVVGAFGMILHSRDAGATWEPWIERTDNDRRMHLYGLDERHGVFYATGEQGLLMRLEPQAGRFVALEVPYGGTFFGVRALDGLLLVHGLRGNLFASRDDGQQWQKVETGLDSSLVSLVERGGQLVAVSQGGQMVAVNPNTLAVTSLQPVRVGEIYAASIFSVAEDMLVVALFSGARVVAIAKAD</sequence>
<dbReference type="Proteomes" id="UP000272833">
    <property type="component" value="Unassembled WGS sequence"/>
</dbReference>
<dbReference type="GO" id="GO:0015979">
    <property type="term" value="P:photosynthesis"/>
    <property type="evidence" value="ECO:0007669"/>
    <property type="project" value="UniProtKB-KW"/>
</dbReference>
<name>A0A427HWI5_ECTOL</name>
<accession>A0A427HWI5</accession>
<comment type="caution">
    <text evidence="4">The sequence shown here is derived from an EMBL/GenBank/DDBJ whole genome shotgun (WGS) entry which is preliminary data.</text>
</comment>
<protein>
    <submittedName>
        <fullName evidence="4">Glycosyl hydrolase</fullName>
    </submittedName>
</protein>
<keyword evidence="2" id="KW-0604">Photosystem II</keyword>
<organism evidence="4 5">
    <name type="scientific">Ectopseudomonas oleovorans</name>
    <name type="common">Pseudomonas oleovorans</name>
    <dbReference type="NCBI Taxonomy" id="301"/>
    <lineage>
        <taxon>Bacteria</taxon>
        <taxon>Pseudomonadati</taxon>
        <taxon>Pseudomonadota</taxon>
        <taxon>Gammaproteobacteria</taxon>
        <taxon>Pseudomonadales</taxon>
        <taxon>Pseudomonadaceae</taxon>
        <taxon>Ectopseudomonas</taxon>
    </lineage>
</organism>
<proteinExistence type="predicted"/>
<dbReference type="Pfam" id="PF14870">
    <property type="entry name" value="PSII_BNR"/>
    <property type="match status" value="2"/>
</dbReference>
<evidence type="ECO:0000313" key="5">
    <source>
        <dbReference type="Proteomes" id="UP000272833"/>
    </source>
</evidence>
<keyword evidence="4" id="KW-0378">Hydrolase</keyword>
<dbReference type="InterPro" id="IPR028203">
    <property type="entry name" value="PSII_CF48-like_dom"/>
</dbReference>